<protein>
    <submittedName>
        <fullName evidence="1">Uncharacterized protein</fullName>
    </submittedName>
</protein>
<accession>A0ABV4WND0</accession>
<keyword evidence="2" id="KW-1185">Reference proteome</keyword>
<organism evidence="1 2">
    <name type="scientific">Floridaenema evergladense BLCC-F167</name>
    <dbReference type="NCBI Taxonomy" id="3153639"/>
    <lineage>
        <taxon>Bacteria</taxon>
        <taxon>Bacillati</taxon>
        <taxon>Cyanobacteriota</taxon>
        <taxon>Cyanophyceae</taxon>
        <taxon>Oscillatoriophycideae</taxon>
        <taxon>Aerosakkonematales</taxon>
        <taxon>Aerosakkonemataceae</taxon>
        <taxon>Floridanema</taxon>
        <taxon>Floridanema evergladense</taxon>
    </lineage>
</organism>
<gene>
    <name evidence="1" type="ORF">ACE1CA_18895</name>
</gene>
<evidence type="ECO:0000313" key="1">
    <source>
        <dbReference type="EMBL" id="MFB2836605.1"/>
    </source>
</evidence>
<dbReference type="Proteomes" id="UP001576780">
    <property type="component" value="Unassembled WGS sequence"/>
</dbReference>
<dbReference type="EMBL" id="JBHFNT010000161">
    <property type="protein sequence ID" value="MFB2836605.1"/>
    <property type="molecule type" value="Genomic_DNA"/>
</dbReference>
<comment type="caution">
    <text evidence="1">The sequence shown here is derived from an EMBL/GenBank/DDBJ whole genome shotgun (WGS) entry which is preliminary data.</text>
</comment>
<reference evidence="1 2" key="1">
    <citation type="submission" date="2024-09" db="EMBL/GenBank/DDBJ databases">
        <title>Floridaenema gen nov. (Aerosakkonemataceae, Aerosakkonematales ord. nov., Cyanobacteria) from benthic tropical and subtropical fresh waters, with the description of four new species.</title>
        <authorList>
            <person name="Moretto J.A."/>
            <person name="Berthold D.E."/>
            <person name="Lefler F.W."/>
            <person name="Huang I.-S."/>
            <person name="Laughinghouse H. IV."/>
        </authorList>
    </citation>
    <scope>NUCLEOTIDE SEQUENCE [LARGE SCALE GENOMIC DNA]</scope>
    <source>
        <strain evidence="1 2">BLCC-F167</strain>
    </source>
</reference>
<sequence>MMQIHNLDSQVSDVDWNSLCWLGYLQRYASDVMFAGEKAVELEPNEGDWRDSRGLARALTGDVKDAIEDFQIFIAQTDDEMER</sequence>
<evidence type="ECO:0000313" key="2">
    <source>
        <dbReference type="Proteomes" id="UP001576780"/>
    </source>
</evidence>
<dbReference type="RefSeq" id="WP_413278981.1">
    <property type="nucleotide sequence ID" value="NZ_JBHFNT010000161.1"/>
</dbReference>
<proteinExistence type="predicted"/>
<name>A0ABV4WND0_9CYAN</name>